<evidence type="ECO:0008006" key="4">
    <source>
        <dbReference type="Google" id="ProtNLM"/>
    </source>
</evidence>
<reference evidence="2 3" key="1">
    <citation type="submission" date="2020-03" db="EMBL/GenBank/DDBJ databases">
        <title>WGS of actinomycetes isolated from Thailand.</title>
        <authorList>
            <person name="Thawai C."/>
        </authorList>
    </citation>
    <scope>NUCLEOTIDE SEQUENCE [LARGE SCALE GENOMIC DNA]</scope>
    <source>
        <strain evidence="2 3">PRB2-1</strain>
    </source>
</reference>
<proteinExistence type="predicted"/>
<dbReference type="RefSeq" id="WP_167987078.1">
    <property type="nucleotide sequence ID" value="NZ_JAATEJ010000043.1"/>
</dbReference>
<keyword evidence="3" id="KW-1185">Reference proteome</keyword>
<organism evidence="2 3">
    <name type="scientific">Actinacidiphila epipremni</name>
    <dbReference type="NCBI Taxonomy" id="2053013"/>
    <lineage>
        <taxon>Bacteria</taxon>
        <taxon>Bacillati</taxon>
        <taxon>Actinomycetota</taxon>
        <taxon>Actinomycetes</taxon>
        <taxon>Kitasatosporales</taxon>
        <taxon>Streptomycetaceae</taxon>
        <taxon>Actinacidiphila</taxon>
    </lineage>
</organism>
<evidence type="ECO:0000313" key="3">
    <source>
        <dbReference type="Proteomes" id="UP000734511"/>
    </source>
</evidence>
<sequence>MSMRAGDAALSGPEPPQRLVAGAGRPSVPLPRRFAVSRLDVADGLVRLTARDSRVITATPGQLTVWSQLLQEPANPDYEAQFEAEFLDRPARPADDTTDPELLLPAVDAVFGPIVPHAPSAFGTTAEIADIRPAVSAVPCVPCEVTLEFDSMSRRRILELLPAVHALLADLPLLWDRALTYLWEQGTDDDRAATGPADFRAAFRLMGVVVYHSGDFGLDLDDAGKEFVEDGYWARINFRADGSPAELVMMA</sequence>
<comment type="caution">
    <text evidence="2">The sequence shown here is derived from an EMBL/GenBank/DDBJ whole genome shotgun (WGS) entry which is preliminary data.</text>
</comment>
<dbReference type="EMBL" id="JAATEJ010000043">
    <property type="protein sequence ID" value="NJP48255.1"/>
    <property type="molecule type" value="Genomic_DNA"/>
</dbReference>
<protein>
    <recommendedName>
        <fullName evidence="4">DUF2262 domain-containing protein</fullName>
    </recommendedName>
</protein>
<evidence type="ECO:0000313" key="2">
    <source>
        <dbReference type="EMBL" id="NJP48255.1"/>
    </source>
</evidence>
<dbReference type="Proteomes" id="UP000734511">
    <property type="component" value="Unassembled WGS sequence"/>
</dbReference>
<gene>
    <name evidence="2" type="ORF">HCN08_33370</name>
</gene>
<feature type="region of interest" description="Disordered" evidence="1">
    <location>
        <begin position="1"/>
        <end position="25"/>
    </location>
</feature>
<evidence type="ECO:0000256" key="1">
    <source>
        <dbReference type="SAM" id="MobiDB-lite"/>
    </source>
</evidence>
<accession>A0ABX0ZZ72</accession>
<name>A0ABX0ZZ72_9ACTN</name>